<dbReference type="EMBL" id="MCFL01000020">
    <property type="protein sequence ID" value="ORZ35831.1"/>
    <property type="molecule type" value="Genomic_DNA"/>
</dbReference>
<protein>
    <submittedName>
        <fullName evidence="2">Uncharacterized protein</fullName>
    </submittedName>
</protein>
<gene>
    <name evidence="2" type="ORF">BCR44DRAFT_35466</name>
</gene>
<name>A0A1Y2HPV5_9FUNG</name>
<sequence>MAGTMDQGRRRATCIPPAQAHPPPPPPPSSPLVRSAIVHDPGDSVLGCTPGFSVPVHCTQARVKPARFCMLCAQAIVCLSPLHAFGIAAVKGLKATSTQSSTSLLSRP</sequence>
<dbReference type="Proteomes" id="UP000193411">
    <property type="component" value="Unassembled WGS sequence"/>
</dbReference>
<reference evidence="2 3" key="1">
    <citation type="submission" date="2016-07" db="EMBL/GenBank/DDBJ databases">
        <title>Pervasive Adenine N6-methylation of Active Genes in Fungi.</title>
        <authorList>
            <consortium name="DOE Joint Genome Institute"/>
            <person name="Mondo S.J."/>
            <person name="Dannebaum R.O."/>
            <person name="Kuo R.C."/>
            <person name="Labutti K."/>
            <person name="Haridas S."/>
            <person name="Kuo A."/>
            <person name="Salamov A."/>
            <person name="Ahrendt S.R."/>
            <person name="Lipzen A."/>
            <person name="Sullivan W."/>
            <person name="Andreopoulos W.B."/>
            <person name="Clum A."/>
            <person name="Lindquist E."/>
            <person name="Daum C."/>
            <person name="Ramamoorthy G.K."/>
            <person name="Gryganskyi A."/>
            <person name="Culley D."/>
            <person name="Magnuson J.K."/>
            <person name="James T.Y."/>
            <person name="O'Malley M.A."/>
            <person name="Stajich J.E."/>
            <person name="Spatafora J.W."/>
            <person name="Visel A."/>
            <person name="Grigoriev I.V."/>
        </authorList>
    </citation>
    <scope>NUCLEOTIDE SEQUENCE [LARGE SCALE GENOMIC DNA]</scope>
    <source>
        <strain evidence="2 3">PL171</strain>
    </source>
</reference>
<evidence type="ECO:0000313" key="3">
    <source>
        <dbReference type="Proteomes" id="UP000193411"/>
    </source>
</evidence>
<evidence type="ECO:0000256" key="1">
    <source>
        <dbReference type="SAM" id="MobiDB-lite"/>
    </source>
</evidence>
<accession>A0A1Y2HPV5</accession>
<proteinExistence type="predicted"/>
<keyword evidence="3" id="KW-1185">Reference proteome</keyword>
<dbReference type="AlphaFoldDB" id="A0A1Y2HPV5"/>
<feature type="region of interest" description="Disordered" evidence="1">
    <location>
        <begin position="1"/>
        <end position="36"/>
    </location>
</feature>
<evidence type="ECO:0000313" key="2">
    <source>
        <dbReference type="EMBL" id="ORZ35831.1"/>
    </source>
</evidence>
<organism evidence="2 3">
    <name type="scientific">Catenaria anguillulae PL171</name>
    <dbReference type="NCBI Taxonomy" id="765915"/>
    <lineage>
        <taxon>Eukaryota</taxon>
        <taxon>Fungi</taxon>
        <taxon>Fungi incertae sedis</taxon>
        <taxon>Blastocladiomycota</taxon>
        <taxon>Blastocladiomycetes</taxon>
        <taxon>Blastocladiales</taxon>
        <taxon>Catenariaceae</taxon>
        <taxon>Catenaria</taxon>
    </lineage>
</organism>
<comment type="caution">
    <text evidence="2">The sequence shown here is derived from an EMBL/GenBank/DDBJ whole genome shotgun (WGS) entry which is preliminary data.</text>
</comment>
<feature type="compositionally biased region" description="Pro residues" evidence="1">
    <location>
        <begin position="19"/>
        <end position="30"/>
    </location>
</feature>